<dbReference type="SUPFAM" id="SSF52540">
    <property type="entry name" value="P-loop containing nucleoside triphosphate hydrolases"/>
    <property type="match status" value="1"/>
</dbReference>
<keyword evidence="5" id="KW-0347">Helicase</keyword>
<dbReference type="Gene3D" id="3.90.320.10">
    <property type="match status" value="1"/>
</dbReference>
<dbReference type="GO" id="GO:0006281">
    <property type="term" value="P:DNA repair"/>
    <property type="evidence" value="ECO:0007669"/>
    <property type="project" value="UniProtKB-KW"/>
</dbReference>
<dbReference type="Proteomes" id="UP000046155">
    <property type="component" value="Unassembled WGS sequence"/>
</dbReference>
<organism evidence="11 12">
    <name type="scientific">Syntrophaceticus schinkii</name>
    <dbReference type="NCBI Taxonomy" id="499207"/>
    <lineage>
        <taxon>Bacteria</taxon>
        <taxon>Bacillati</taxon>
        <taxon>Bacillota</taxon>
        <taxon>Clostridia</taxon>
        <taxon>Thermoanaerobacterales</taxon>
        <taxon>Thermoanaerobacterales Family III. Incertae Sedis</taxon>
        <taxon>Syntrophaceticus</taxon>
    </lineage>
</organism>
<name>A0A0B7MGK7_9FIRM</name>
<accession>A0A0B7MGK7</accession>
<evidence type="ECO:0000313" key="11">
    <source>
        <dbReference type="EMBL" id="CEO89734.1"/>
    </source>
</evidence>
<evidence type="ECO:0000256" key="7">
    <source>
        <dbReference type="ARBA" id="ARBA00022840"/>
    </source>
</evidence>
<dbReference type="GO" id="GO:0004386">
    <property type="term" value="F:helicase activity"/>
    <property type="evidence" value="ECO:0007669"/>
    <property type="project" value="UniProtKB-KW"/>
</dbReference>
<keyword evidence="12" id="KW-1185">Reference proteome</keyword>
<evidence type="ECO:0000256" key="8">
    <source>
        <dbReference type="ARBA" id="ARBA00023125"/>
    </source>
</evidence>
<dbReference type="GO" id="GO:0006310">
    <property type="term" value="P:DNA recombination"/>
    <property type="evidence" value="ECO:0007669"/>
    <property type="project" value="TreeGrafter"/>
</dbReference>
<keyword evidence="3" id="KW-0227">DNA damage</keyword>
<keyword evidence="2" id="KW-0547">Nucleotide-binding</keyword>
<dbReference type="AlphaFoldDB" id="A0A0B7MGK7"/>
<dbReference type="PANTHER" id="PTHR30591">
    <property type="entry name" value="RECBCD ENZYME SUBUNIT RECC"/>
    <property type="match status" value="1"/>
</dbReference>
<evidence type="ECO:0000256" key="4">
    <source>
        <dbReference type="ARBA" id="ARBA00022801"/>
    </source>
</evidence>
<evidence type="ECO:0000256" key="1">
    <source>
        <dbReference type="ARBA" id="ARBA00022722"/>
    </source>
</evidence>
<evidence type="ECO:0000256" key="2">
    <source>
        <dbReference type="ARBA" id="ARBA00022741"/>
    </source>
</evidence>
<evidence type="ECO:0000256" key="9">
    <source>
        <dbReference type="ARBA" id="ARBA00023204"/>
    </source>
</evidence>
<dbReference type="EMBL" id="CDRZ01000257">
    <property type="protein sequence ID" value="CEO89734.1"/>
    <property type="molecule type" value="Genomic_DNA"/>
</dbReference>
<protein>
    <submittedName>
        <fullName evidence="11">Putative ATP-dependent nuclease subunit B-like protein</fullName>
    </submittedName>
</protein>
<keyword evidence="9" id="KW-0234">DNA repair</keyword>
<dbReference type="SUPFAM" id="SSF52980">
    <property type="entry name" value="Restriction endonuclease-like"/>
    <property type="match status" value="1"/>
</dbReference>
<feature type="domain" description="PD-(D/E)XK endonuclease-like" evidence="10">
    <location>
        <begin position="697"/>
        <end position="980"/>
    </location>
</feature>
<dbReference type="InterPro" id="IPR011335">
    <property type="entry name" value="Restrct_endonuc-II-like"/>
</dbReference>
<evidence type="ECO:0000313" key="12">
    <source>
        <dbReference type="Proteomes" id="UP000046155"/>
    </source>
</evidence>
<dbReference type="Gene3D" id="3.40.50.300">
    <property type="entry name" value="P-loop containing nucleotide triphosphate hydrolases"/>
    <property type="match status" value="1"/>
</dbReference>
<reference evidence="12" key="1">
    <citation type="submission" date="2015-01" db="EMBL/GenBank/DDBJ databases">
        <authorList>
            <person name="Manzoor Shahid"/>
            <person name="Zubair Saima"/>
        </authorList>
    </citation>
    <scope>NUCLEOTIDE SEQUENCE [LARGE SCALE GENOMIC DNA]</scope>
    <source>
        <strain evidence="12">Sp3</strain>
    </source>
</reference>
<keyword evidence="4" id="KW-0378">Hydrolase</keyword>
<dbReference type="OrthoDB" id="9758506at2"/>
<proteinExistence type="predicted"/>
<evidence type="ECO:0000256" key="3">
    <source>
        <dbReference type="ARBA" id="ARBA00022763"/>
    </source>
</evidence>
<sequence>MNLFLSSLAIIGEKYLFQDKYLVVPGYQAGNVLCKGLIQSGVNWVNLRPETPTGLALRIAGEHLAIHRISVLSGNLSLIIVEELLQKLQEEGNLRYFAGQNITQGLAAALSSAISELRMCGISSDALLEEHFICLGKGKDMKLLLQEYEDYLLEHSYLDQPGLLSLALNLVPAYQAEDAGDGGDAGEGGDAEDDQPIYLVPSFYQWKPLENKLIRKLARDRLLFLPVETIAMKEELPVNTDVELLSWLHMPELAPSPVGDDSVSFFHAYGITNELRHVLRLVQEKKIPLDQVSVACTKDEYIPALYSLSRMMGFGLTVFEGIPVALTGPGKVLQEINNWISEDFSVSALIDLFTAGDVVLKSEQSEEIPSIAAARLLKTSGIGWSRERYLLLVKQARHHQESENADRLSSLIQSLFKRIPLENEEGKVYFRDFCSGLAEILQILSNVKDELDKAALSTITSCLEQIAAFSKLELGIEEAVEKTADMLESLRVGQSGPKPGDVHLTSYRNLIWSGRPYTFVVGLDADTFPGAFRQDPVLLDSERQMIHADLPLGLDKLEEKQFLMATALASRRGEVVLSYPSYDVVENQDAYPASILLQVYRLLEGDADLDYSDLLNFLGHPVGYCSQHGDNPLDEVEWWIYQNLAGNLQDAAVVGKCYKGTARRLTSARARQEDVPTEYDGALTRYGSTAPWGGEILSCSQIEYLASCPFAYFLRYVLGIYPPDEVSYDPTRWLAPLERGSLLHSLFCSFMRKIAIEGEVVDPVKHKNILLEMAGELVEQYKDKIPPPSDLVLQGETNEILECCEVFLATEARRNSIPCYFEVPFGLGQQEVEKAGCGLADPVCLDLGQGRILAFRGRIDRIDQLAEGDYCVWDYKTGSAADYGEQLYFNKGQQVQHALYALAAEEILRQISPRKSAKVRFAGYIFPSRKGEGWDVSHPVKNRELLVSLLNTACEVVESGTFVASHEASRCRYCEYATVCIPESAVQRAKNLVGNRIAVRLDPWRRLQEYV</sequence>
<dbReference type="PANTHER" id="PTHR30591:SF1">
    <property type="entry name" value="RECBCD ENZYME SUBUNIT RECC"/>
    <property type="match status" value="1"/>
</dbReference>
<dbReference type="InterPro" id="IPR027417">
    <property type="entry name" value="P-loop_NTPase"/>
</dbReference>
<dbReference type="GO" id="GO:0003677">
    <property type="term" value="F:DNA binding"/>
    <property type="evidence" value="ECO:0007669"/>
    <property type="project" value="UniProtKB-KW"/>
</dbReference>
<dbReference type="InterPro" id="IPR011604">
    <property type="entry name" value="PDDEXK-like_dom_sf"/>
</dbReference>
<evidence type="ECO:0000259" key="10">
    <source>
        <dbReference type="Pfam" id="PF12705"/>
    </source>
</evidence>
<gene>
    <name evidence="11" type="ORF">SSCH_590009</name>
</gene>
<keyword evidence="1" id="KW-0540">Nuclease</keyword>
<dbReference type="GO" id="GO:0005524">
    <property type="term" value="F:ATP binding"/>
    <property type="evidence" value="ECO:0007669"/>
    <property type="project" value="UniProtKB-KW"/>
</dbReference>
<evidence type="ECO:0000256" key="6">
    <source>
        <dbReference type="ARBA" id="ARBA00022839"/>
    </source>
</evidence>
<dbReference type="GO" id="GO:0004527">
    <property type="term" value="F:exonuclease activity"/>
    <property type="evidence" value="ECO:0007669"/>
    <property type="project" value="UniProtKB-KW"/>
</dbReference>
<keyword evidence="8" id="KW-0238">DNA-binding</keyword>
<evidence type="ECO:0000256" key="5">
    <source>
        <dbReference type="ARBA" id="ARBA00022806"/>
    </source>
</evidence>
<dbReference type="RefSeq" id="WP_044665617.1">
    <property type="nucleotide sequence ID" value="NZ_CDRZ01000257.1"/>
</dbReference>
<keyword evidence="7" id="KW-0067">ATP-binding</keyword>
<dbReference type="Pfam" id="PF12705">
    <property type="entry name" value="PDDEXK_1"/>
    <property type="match status" value="1"/>
</dbReference>
<dbReference type="InterPro" id="IPR038726">
    <property type="entry name" value="PDDEXK_AddAB-type"/>
</dbReference>
<keyword evidence="6" id="KW-0269">Exonuclease</keyword>